<dbReference type="Pfam" id="PF00891">
    <property type="entry name" value="Methyltransf_2"/>
    <property type="match status" value="1"/>
</dbReference>
<gene>
    <name evidence="8" type="ORF">HAX54_045706</name>
</gene>
<evidence type="ECO:0000259" key="6">
    <source>
        <dbReference type="Pfam" id="PF00891"/>
    </source>
</evidence>
<dbReference type="InterPro" id="IPR016461">
    <property type="entry name" value="COMT-like"/>
</dbReference>
<evidence type="ECO:0000256" key="1">
    <source>
        <dbReference type="ARBA" id="ARBA00022603"/>
    </source>
</evidence>
<dbReference type="Proteomes" id="UP000823775">
    <property type="component" value="Unassembled WGS sequence"/>
</dbReference>
<dbReference type="PANTHER" id="PTHR11746">
    <property type="entry name" value="O-METHYLTRANSFERASE"/>
    <property type="match status" value="1"/>
</dbReference>
<keyword evidence="5" id="KW-1133">Transmembrane helix</keyword>
<keyword evidence="3" id="KW-0949">S-adenosyl-L-methionine</keyword>
<dbReference type="SUPFAM" id="SSF53335">
    <property type="entry name" value="S-adenosyl-L-methionine-dependent methyltransferases"/>
    <property type="match status" value="1"/>
</dbReference>
<dbReference type="InterPro" id="IPR012967">
    <property type="entry name" value="COMT_dimerisation"/>
</dbReference>
<dbReference type="InterPro" id="IPR036390">
    <property type="entry name" value="WH_DNA-bd_sf"/>
</dbReference>
<name>A0ABS8WKU7_DATST</name>
<feature type="domain" description="O-methyltransferase C-terminal" evidence="6">
    <location>
        <begin position="135"/>
        <end position="241"/>
    </location>
</feature>
<dbReference type="EMBL" id="JACEIK010007103">
    <property type="protein sequence ID" value="MCE3049744.1"/>
    <property type="molecule type" value="Genomic_DNA"/>
</dbReference>
<dbReference type="Pfam" id="PF08100">
    <property type="entry name" value="Dimerisation"/>
    <property type="match status" value="1"/>
</dbReference>
<evidence type="ECO:0000256" key="5">
    <source>
        <dbReference type="SAM" id="Phobius"/>
    </source>
</evidence>
<evidence type="ECO:0008006" key="10">
    <source>
        <dbReference type="Google" id="ProtNLM"/>
    </source>
</evidence>
<keyword evidence="5" id="KW-0812">Transmembrane</keyword>
<keyword evidence="2" id="KW-0808">Transferase</keyword>
<dbReference type="InterPro" id="IPR001077">
    <property type="entry name" value="COMT_C"/>
</dbReference>
<protein>
    <recommendedName>
        <fullName evidence="10">O-methyltransferase</fullName>
    </recommendedName>
</protein>
<comment type="caution">
    <text evidence="8">The sequence shown here is derived from an EMBL/GenBank/DDBJ whole genome shotgun (WGS) entry which is preliminary data.</text>
</comment>
<reference evidence="8 9" key="1">
    <citation type="journal article" date="2021" name="BMC Genomics">
        <title>Datura genome reveals duplications of psychoactive alkaloid biosynthetic genes and high mutation rate following tissue culture.</title>
        <authorList>
            <person name="Rajewski A."/>
            <person name="Carter-House D."/>
            <person name="Stajich J."/>
            <person name="Litt A."/>
        </authorList>
    </citation>
    <scope>NUCLEOTIDE SEQUENCE [LARGE SCALE GENOMIC DNA]</scope>
    <source>
        <strain evidence="8">AR-01</strain>
    </source>
</reference>
<evidence type="ECO:0000313" key="8">
    <source>
        <dbReference type="EMBL" id="MCE3049744.1"/>
    </source>
</evidence>
<dbReference type="SUPFAM" id="SSF46785">
    <property type="entry name" value="Winged helix' DNA-binding domain"/>
    <property type="match status" value="1"/>
</dbReference>
<dbReference type="Gene3D" id="3.40.50.150">
    <property type="entry name" value="Vaccinia Virus protein VP39"/>
    <property type="match status" value="1"/>
</dbReference>
<dbReference type="Gene3D" id="1.10.10.10">
    <property type="entry name" value="Winged helix-like DNA-binding domain superfamily/Winged helix DNA-binding domain"/>
    <property type="match status" value="1"/>
</dbReference>
<dbReference type="PROSITE" id="PS51683">
    <property type="entry name" value="SAM_OMT_II"/>
    <property type="match status" value="1"/>
</dbReference>
<comment type="similarity">
    <text evidence="4">Belongs to the class I-like SAM-binding methyltransferase superfamily. Cation-independent O-methyltransferase family. COMT subfamily.</text>
</comment>
<accession>A0ABS8WKU7</accession>
<feature type="domain" description="O-methyltransferase dimerisation" evidence="7">
    <location>
        <begin position="29"/>
        <end position="113"/>
    </location>
</feature>
<evidence type="ECO:0000259" key="7">
    <source>
        <dbReference type="Pfam" id="PF08100"/>
    </source>
</evidence>
<dbReference type="InterPro" id="IPR036388">
    <property type="entry name" value="WH-like_DNA-bd_sf"/>
</dbReference>
<dbReference type="InterPro" id="IPR029063">
    <property type="entry name" value="SAM-dependent_MTases_sf"/>
</dbReference>
<proteinExistence type="inferred from homology"/>
<evidence type="ECO:0000256" key="2">
    <source>
        <dbReference type="ARBA" id="ARBA00022679"/>
    </source>
</evidence>
<evidence type="ECO:0000256" key="3">
    <source>
        <dbReference type="ARBA" id="ARBA00022691"/>
    </source>
</evidence>
<evidence type="ECO:0000256" key="4">
    <source>
        <dbReference type="ARBA" id="ARBA00034481"/>
    </source>
</evidence>
<sequence length="312" mass="35076">MEKELTRNGEAIIRRSDEEIHEEAQANMWKFVFGFTEMAVIKCAIELGIADFLEKNQHQHVTLNQLSTSLACCSSSLYRILRFLINRGIFKETSTKYGEIGYVQTPLSRLLVKEGRNSMAAFLLFESSPVMLAPWHNLSACISSKDNNTPPFDAAHKRDIWKYAEVDSEHNNLLNSAMACDARITVSAIVNDYPKIFDGVKTIVDVGGGNGTTLRSLVEAFPWINGINFDLPHVVSVAPHANGMEQLLDHWWRLSLGLMELILISLMLSLLLLMLMVLYMLVVTCLTMFPKLMLLSSCGFCMIGEMKNAYKS</sequence>
<evidence type="ECO:0000313" key="9">
    <source>
        <dbReference type="Proteomes" id="UP000823775"/>
    </source>
</evidence>
<feature type="transmembrane region" description="Helical" evidence="5">
    <location>
        <begin position="261"/>
        <end position="282"/>
    </location>
</feature>
<keyword evidence="9" id="KW-1185">Reference proteome</keyword>
<keyword evidence="1" id="KW-0489">Methyltransferase</keyword>
<organism evidence="8 9">
    <name type="scientific">Datura stramonium</name>
    <name type="common">Jimsonweed</name>
    <name type="synonym">Common thornapple</name>
    <dbReference type="NCBI Taxonomy" id="4076"/>
    <lineage>
        <taxon>Eukaryota</taxon>
        <taxon>Viridiplantae</taxon>
        <taxon>Streptophyta</taxon>
        <taxon>Embryophyta</taxon>
        <taxon>Tracheophyta</taxon>
        <taxon>Spermatophyta</taxon>
        <taxon>Magnoliopsida</taxon>
        <taxon>eudicotyledons</taxon>
        <taxon>Gunneridae</taxon>
        <taxon>Pentapetalae</taxon>
        <taxon>asterids</taxon>
        <taxon>lamiids</taxon>
        <taxon>Solanales</taxon>
        <taxon>Solanaceae</taxon>
        <taxon>Solanoideae</taxon>
        <taxon>Datureae</taxon>
        <taxon>Datura</taxon>
    </lineage>
</organism>
<keyword evidence="5" id="KW-0472">Membrane</keyword>